<keyword evidence="4" id="KW-1185">Reference proteome</keyword>
<comment type="caution">
    <text evidence="3">The sequence shown here is derived from an EMBL/GenBank/DDBJ whole genome shotgun (WGS) entry which is preliminary data.</text>
</comment>
<feature type="transmembrane region" description="Helical" evidence="1">
    <location>
        <begin position="31"/>
        <end position="54"/>
    </location>
</feature>
<gene>
    <name evidence="3" type="ORF">GCM10025772_19310</name>
</gene>
<dbReference type="Proteomes" id="UP001501600">
    <property type="component" value="Unassembled WGS sequence"/>
</dbReference>
<name>A0ABP9S850_9GAMM</name>
<dbReference type="Pfam" id="PF04024">
    <property type="entry name" value="PspC"/>
    <property type="match status" value="1"/>
</dbReference>
<evidence type="ECO:0000313" key="3">
    <source>
        <dbReference type="EMBL" id="GAA5191745.1"/>
    </source>
</evidence>
<keyword evidence="1" id="KW-0472">Membrane</keyword>
<dbReference type="EMBL" id="BAABLF010000012">
    <property type="protein sequence ID" value="GAA5191745.1"/>
    <property type="molecule type" value="Genomic_DNA"/>
</dbReference>
<protein>
    <recommendedName>
        <fullName evidence="2">Phage shock protein PspC N-terminal domain-containing protein</fullName>
    </recommendedName>
</protein>
<evidence type="ECO:0000256" key="1">
    <source>
        <dbReference type="SAM" id="Phobius"/>
    </source>
</evidence>
<proteinExistence type="predicted"/>
<sequence>MKRKGPTDRWLLGVIARLAWQLEWHPGWTRLAAVMLCWVAPLPMLFLYLVAAWLMPKSQGPLR</sequence>
<accession>A0ABP9S850</accession>
<reference evidence="4" key="1">
    <citation type="journal article" date="2019" name="Int. J. Syst. Evol. Microbiol.">
        <title>The Global Catalogue of Microorganisms (GCM) 10K type strain sequencing project: providing services to taxonomists for standard genome sequencing and annotation.</title>
        <authorList>
            <consortium name="The Broad Institute Genomics Platform"/>
            <consortium name="The Broad Institute Genome Sequencing Center for Infectious Disease"/>
            <person name="Wu L."/>
            <person name="Ma J."/>
        </authorList>
    </citation>
    <scope>NUCLEOTIDE SEQUENCE [LARGE SCALE GENOMIC DNA]</scope>
    <source>
        <strain evidence="4">JCM 18720</strain>
    </source>
</reference>
<dbReference type="InterPro" id="IPR007168">
    <property type="entry name" value="Phageshock_PspC_N"/>
</dbReference>
<keyword evidence="1" id="KW-1133">Transmembrane helix</keyword>
<evidence type="ECO:0000313" key="4">
    <source>
        <dbReference type="Proteomes" id="UP001501600"/>
    </source>
</evidence>
<keyword evidence="1" id="KW-0812">Transmembrane</keyword>
<feature type="domain" description="Phage shock protein PspC N-terminal" evidence="2">
    <location>
        <begin position="4"/>
        <end position="57"/>
    </location>
</feature>
<organism evidence="3 4">
    <name type="scientific">Ferrimonas gelatinilytica</name>
    <dbReference type="NCBI Taxonomy" id="1255257"/>
    <lineage>
        <taxon>Bacteria</taxon>
        <taxon>Pseudomonadati</taxon>
        <taxon>Pseudomonadota</taxon>
        <taxon>Gammaproteobacteria</taxon>
        <taxon>Alteromonadales</taxon>
        <taxon>Ferrimonadaceae</taxon>
        <taxon>Ferrimonas</taxon>
    </lineage>
</organism>
<dbReference type="RefSeq" id="WP_345316847.1">
    <property type="nucleotide sequence ID" value="NZ_BAABLF010000012.1"/>
</dbReference>
<evidence type="ECO:0000259" key="2">
    <source>
        <dbReference type="Pfam" id="PF04024"/>
    </source>
</evidence>